<feature type="disulfide bond" evidence="7">
    <location>
        <begin position="1382"/>
        <end position="1391"/>
    </location>
</feature>
<keyword evidence="4 9" id="KW-1133">Transmembrane helix</keyword>
<comment type="caution">
    <text evidence="7">Lacks conserved residue(s) required for the propagation of feature annotation.</text>
</comment>
<keyword evidence="2 9" id="KW-0812">Transmembrane</keyword>
<dbReference type="SMART" id="SM00192">
    <property type="entry name" value="LDLa"/>
    <property type="match status" value="4"/>
</dbReference>
<feature type="transmembrane region" description="Helical" evidence="9">
    <location>
        <begin position="1621"/>
        <end position="1643"/>
    </location>
</feature>
<dbReference type="GO" id="GO:0005886">
    <property type="term" value="C:plasma membrane"/>
    <property type="evidence" value="ECO:0007669"/>
    <property type="project" value="TreeGrafter"/>
</dbReference>
<dbReference type="PRINTS" id="PR00261">
    <property type="entry name" value="LDLRECEPTOR"/>
</dbReference>
<dbReference type="PANTHER" id="PTHR24270">
    <property type="entry name" value="LOW-DENSITY LIPOPROTEIN RECEPTOR-RELATED"/>
    <property type="match status" value="1"/>
</dbReference>
<dbReference type="Proteomes" id="UP000663891">
    <property type="component" value="Unassembled WGS sequence"/>
</dbReference>
<comment type="caution">
    <text evidence="11">The sequence shown here is derived from an EMBL/GenBank/DDBJ whole genome shotgun (WGS) entry which is preliminary data.</text>
</comment>
<dbReference type="PROSITE" id="PS00022">
    <property type="entry name" value="EGF_1"/>
    <property type="match status" value="5"/>
</dbReference>
<feature type="disulfide bond" evidence="7">
    <location>
        <begin position="1273"/>
        <end position="1283"/>
    </location>
</feature>
<feature type="domain" description="EGF-like" evidence="10">
    <location>
        <begin position="1309"/>
        <end position="1351"/>
    </location>
</feature>
<dbReference type="PROSITE" id="PS01186">
    <property type="entry name" value="EGF_2"/>
    <property type="match status" value="2"/>
</dbReference>
<dbReference type="SMART" id="SM00181">
    <property type="entry name" value="EGF"/>
    <property type="match status" value="6"/>
</dbReference>
<evidence type="ECO:0000256" key="2">
    <source>
        <dbReference type="ARBA" id="ARBA00022692"/>
    </source>
</evidence>
<gene>
    <name evidence="11" type="ORF">VCS650_LOCUS18237</name>
</gene>
<feature type="domain" description="EGF-like" evidence="10">
    <location>
        <begin position="235"/>
        <end position="273"/>
    </location>
</feature>
<sequence length="1659" mass="191716">MTLTKYIGSSIISTYKQLPVLSFIDNIQQIFTARHVQKQMQTTDTGKSDDMIIDELLTSARKNREKMLLVELPFICNRGIPIKDKDGQTRCLCSPSYYGDYCEFHADRISVVTHLNLTKYNGNYTIVNNQNSTVLVSCTFRYAERIVDRHEFYAHSTAKATKQKFYFSYSRTAEFQKQKRIQRHGTQLYSIRFEAFYLQSAHHPVLLAMWQFPIDFDFLPAFRFAKILHFNTKNQNYSCDLICGPYGKCIRLENEIKKTICTCQSGWYGDRCELYDEQCVFGRYCEYELYVGHTLAETARQIKIWGTGHTLYSQLQRRRMCYTSIDCEYGLFCLDWRDICDGAQNCINGVDEENCDKVEMNECLENEFRCQNGLCIPAEYWLDGEFDCQDTSDELGRSDFEESCPQEKGMECDEHICPKFKPFSCGDGQCALPYIGSKSLSDLIFTGSLTFMCYTLGDLAFFCEIHQPRPFWTLKDGFCVLFPEPWNNQVSGTSDGRCEFLLKCRLSARLSKNCPMDDNITLSLKGDCQSNLGFIRYPRGPLLGPLINTYYDPEYQVTPGLLPNYAIIEGQMRCAGFQLSITEHNISMYASGSSSLFMPASLARSLCRGATSSSLESPYIRNYSILAPHFDTACWHKWLPYFNISTLEEVAVSCNEFCLSPHRIHDGIGNCMGYVNYFDETTIISPIQHYSNHCLTCFTREQEAICLPIFHINTGLLICTHGEDKYLGELNIALQTLKCNSKDATECHIIRSHVIQPFINKNNMTIITQVSSSKVLPFAQYCDTFSDTAISIDENLEYCLHKWSCADNEYRCLTGQCIPFVWLCDGEWDCSDASDEQRLLLQVGNFTDKHNQLVLNFTKIWTSCFERYKKQPFANICNITIQYPCLLANVDDPLNFTLNPPCIELERIGNGHVDCLGKVDERNLVKCDLDVLGWGYGCTDKKNTCISTIFFCSKYFTCSDYEKRLACFYKDDWSCNGPNDAKCLNGTCQRNARCNKQWECLNGEDEYWCYYGVDRDIMAWKIYRSNRRIQLQSKMTLTKYIGSSISNTYKQLLQLSFIDNIQQTFAGLHFQKQMQINNTSMSDDMIIDRLLKTIRENPERMLEFELPFICNRGIPIKDNHGQTRCLCSPSYYGDYCEFHADRISVVTHLNLTKYNGNYSIVNIENSTVLVSCTFRYAERIVDRHEFYVHSIVKATKQKFYFTYPRTAEFQKQKRIQRHGTQLYSIRFEAFYLQSAHHPVLLVMWQFPIDFDFLPAFRFAKILHFNTKNQNYSCDLICGSHGKCIRLENEIKKTICTCQSGWYGDRCELYDEQCKKFCHPQALCRPQERGFINGDRRPACLCPHLWFGPTCHLTYLECKQCQNGGTCYLTYDRSRTQPFECICTNDFYGEYCQFPKRAVLLRIDKSSSSSYSINILATSIQYYDVSSDLTDLYLRKQQIFRGQPSETQMEYEQGNAPSVILIKSYNKHYELQGPLFHLVYSQHDVNASINMTVHLTNENECVHTHTLFDPKIIQSTDANILVFKYHEPCQRHSQNRSSKVCFRDENYFCLCNTTIHHSQCLRFDPYSDKCQHCLSGAPFAIQITAITLLIISAAKSRARTGNNQATTFTQILKKQFKTQKELYVTPTIIILAALPQIIITSSFACTELNNAWQRYALLVS</sequence>
<feature type="disulfide bond" evidence="7">
    <location>
        <begin position="263"/>
        <end position="272"/>
    </location>
</feature>
<evidence type="ECO:0000256" key="7">
    <source>
        <dbReference type="PROSITE-ProRule" id="PRU00076"/>
    </source>
</evidence>
<feature type="disulfide bond" evidence="8">
    <location>
        <begin position="812"/>
        <end position="830"/>
    </location>
</feature>
<dbReference type="Pfam" id="PF00057">
    <property type="entry name" value="Ldl_recept_a"/>
    <property type="match status" value="2"/>
</dbReference>
<evidence type="ECO:0000256" key="1">
    <source>
        <dbReference type="ARBA" id="ARBA00004167"/>
    </source>
</evidence>
<dbReference type="SUPFAM" id="SSF57424">
    <property type="entry name" value="LDL receptor-like module"/>
    <property type="match status" value="2"/>
</dbReference>
<feature type="disulfide bond" evidence="8">
    <location>
        <begin position="321"/>
        <end position="333"/>
    </location>
</feature>
<feature type="disulfide bond" evidence="7">
    <location>
        <begin position="1313"/>
        <end position="1323"/>
    </location>
</feature>
<accession>A0A814LN91</accession>
<keyword evidence="7" id="KW-0245">EGF-like domain</keyword>
<reference evidence="11" key="1">
    <citation type="submission" date="2021-02" db="EMBL/GenBank/DDBJ databases">
        <authorList>
            <person name="Nowell W R."/>
        </authorList>
    </citation>
    <scope>NUCLEOTIDE SEQUENCE</scope>
</reference>
<name>A0A814LN91_9BILA</name>
<dbReference type="InterPro" id="IPR050685">
    <property type="entry name" value="LDLR"/>
</dbReference>
<evidence type="ECO:0000256" key="3">
    <source>
        <dbReference type="ARBA" id="ARBA00022737"/>
    </source>
</evidence>
<dbReference type="PROSITE" id="PS50068">
    <property type="entry name" value="LDLRA_2"/>
    <property type="match status" value="3"/>
</dbReference>
<feature type="disulfide bond" evidence="8">
    <location>
        <begin position="370"/>
        <end position="388"/>
    </location>
</feature>
<feature type="disulfide bond" evidence="8">
    <location>
        <begin position="805"/>
        <end position="817"/>
    </location>
</feature>
<dbReference type="OrthoDB" id="10020456at2759"/>
<organism evidence="11 12">
    <name type="scientific">Adineta steineri</name>
    <dbReference type="NCBI Taxonomy" id="433720"/>
    <lineage>
        <taxon>Eukaryota</taxon>
        <taxon>Metazoa</taxon>
        <taxon>Spiralia</taxon>
        <taxon>Gnathifera</taxon>
        <taxon>Rotifera</taxon>
        <taxon>Eurotatoria</taxon>
        <taxon>Bdelloidea</taxon>
        <taxon>Adinetida</taxon>
        <taxon>Adinetidae</taxon>
        <taxon>Adineta</taxon>
    </lineage>
</organism>
<evidence type="ECO:0000256" key="9">
    <source>
        <dbReference type="SAM" id="Phobius"/>
    </source>
</evidence>
<feature type="disulfide bond" evidence="8">
    <location>
        <begin position="363"/>
        <end position="375"/>
    </location>
</feature>
<proteinExistence type="predicted"/>
<feature type="disulfide bond" evidence="7">
    <location>
        <begin position="1297"/>
        <end position="1306"/>
    </location>
</feature>
<feature type="domain" description="EGF-like" evidence="10">
    <location>
        <begin position="1269"/>
        <end position="1307"/>
    </location>
</feature>
<dbReference type="InterPro" id="IPR002172">
    <property type="entry name" value="LDrepeatLR_classA_rpt"/>
</dbReference>
<evidence type="ECO:0000256" key="8">
    <source>
        <dbReference type="PROSITE-ProRule" id="PRU00124"/>
    </source>
</evidence>
<dbReference type="EMBL" id="CAJNON010000173">
    <property type="protein sequence ID" value="CAF1066487.1"/>
    <property type="molecule type" value="Genomic_DNA"/>
</dbReference>
<dbReference type="InterPro" id="IPR000742">
    <property type="entry name" value="EGF"/>
</dbReference>
<dbReference type="PROSITE" id="PS50026">
    <property type="entry name" value="EGF_3"/>
    <property type="match status" value="4"/>
</dbReference>
<feature type="domain" description="EGF-like" evidence="10">
    <location>
        <begin position="1353"/>
        <end position="1392"/>
    </location>
</feature>
<evidence type="ECO:0000259" key="10">
    <source>
        <dbReference type="PROSITE" id="PS50026"/>
    </source>
</evidence>
<keyword evidence="3" id="KW-0677">Repeat</keyword>
<dbReference type="Gene3D" id="4.10.400.10">
    <property type="entry name" value="Low-density Lipoprotein Receptor"/>
    <property type="match status" value="2"/>
</dbReference>
<dbReference type="InterPro" id="IPR036055">
    <property type="entry name" value="LDL_receptor-like_sf"/>
</dbReference>
<evidence type="ECO:0000313" key="12">
    <source>
        <dbReference type="Proteomes" id="UP000663891"/>
    </source>
</evidence>
<keyword evidence="5 9" id="KW-0472">Membrane</keyword>
<feature type="disulfide bond" evidence="7">
    <location>
        <begin position="1341"/>
        <end position="1350"/>
    </location>
</feature>
<feature type="disulfide bond" evidence="7">
    <location>
        <begin position="239"/>
        <end position="249"/>
    </location>
</feature>
<keyword evidence="6 7" id="KW-1015">Disulfide bond</keyword>
<protein>
    <recommendedName>
        <fullName evidence="10">EGF-like domain-containing protein</fullName>
    </recommendedName>
</protein>
<evidence type="ECO:0000256" key="6">
    <source>
        <dbReference type="ARBA" id="ARBA00023157"/>
    </source>
</evidence>
<feature type="disulfide bond" evidence="8">
    <location>
        <begin position="340"/>
        <end position="355"/>
    </location>
</feature>
<dbReference type="Gene3D" id="2.10.25.10">
    <property type="entry name" value="Laminin"/>
    <property type="match status" value="2"/>
</dbReference>
<comment type="subcellular location">
    <subcellularLocation>
        <location evidence="1">Membrane</location>
        <topology evidence="1">Single-pass membrane protein</topology>
    </subcellularLocation>
</comment>
<evidence type="ECO:0000256" key="5">
    <source>
        <dbReference type="ARBA" id="ARBA00023136"/>
    </source>
</evidence>
<dbReference type="GO" id="GO:0016192">
    <property type="term" value="P:vesicle-mediated transport"/>
    <property type="evidence" value="ECO:0007669"/>
    <property type="project" value="UniProtKB-ARBA"/>
</dbReference>
<evidence type="ECO:0000313" key="11">
    <source>
        <dbReference type="EMBL" id="CAF1066487.1"/>
    </source>
</evidence>
<dbReference type="SUPFAM" id="SSF57196">
    <property type="entry name" value="EGF/Laminin"/>
    <property type="match status" value="1"/>
</dbReference>
<dbReference type="CDD" id="cd00112">
    <property type="entry name" value="LDLa"/>
    <property type="match status" value="2"/>
</dbReference>
<evidence type="ECO:0000256" key="4">
    <source>
        <dbReference type="ARBA" id="ARBA00022989"/>
    </source>
</evidence>